<reference evidence="2" key="1">
    <citation type="submission" date="2016-11" db="UniProtKB">
        <authorList>
            <consortium name="WormBaseParasite"/>
        </authorList>
    </citation>
    <scope>IDENTIFICATION</scope>
</reference>
<evidence type="ECO:0000313" key="2">
    <source>
        <dbReference type="WBParaSite" id="Csp11.Scaffold522.g2909.t1"/>
    </source>
</evidence>
<dbReference type="Proteomes" id="UP000095282">
    <property type="component" value="Unplaced"/>
</dbReference>
<accession>A0A1I7T6L4</accession>
<dbReference type="eggNOG" id="ENOG502RM3K">
    <property type="taxonomic scope" value="Eukaryota"/>
</dbReference>
<organism evidence="1 2">
    <name type="scientific">Caenorhabditis tropicalis</name>
    <dbReference type="NCBI Taxonomy" id="1561998"/>
    <lineage>
        <taxon>Eukaryota</taxon>
        <taxon>Metazoa</taxon>
        <taxon>Ecdysozoa</taxon>
        <taxon>Nematoda</taxon>
        <taxon>Chromadorea</taxon>
        <taxon>Rhabditida</taxon>
        <taxon>Rhabditina</taxon>
        <taxon>Rhabditomorpha</taxon>
        <taxon>Rhabditoidea</taxon>
        <taxon>Rhabditidae</taxon>
        <taxon>Peloderinae</taxon>
        <taxon>Caenorhabditis</taxon>
    </lineage>
</organism>
<proteinExistence type="predicted"/>
<dbReference type="PANTHER" id="PTHR34152:SF3">
    <property type="entry name" value="CONSERVED PLASMA MEMBRANE PROTEIN-RELATED"/>
    <property type="match status" value="1"/>
</dbReference>
<keyword evidence="1" id="KW-1185">Reference proteome</keyword>
<sequence>MGMALIIPIAMLYIGITKFDDCEASSKIPLWMIVVAVLMILERSIGSINSVKDRKFLEENPKPTHVEEGVDAIVEWQKRRKENLSKAAAFFGSVIRFVQFVAYVF</sequence>
<evidence type="ECO:0000313" key="1">
    <source>
        <dbReference type="Proteomes" id="UP000095282"/>
    </source>
</evidence>
<dbReference type="WBParaSite" id="Csp11.Scaffold522.g2909.t1">
    <property type="protein sequence ID" value="Csp11.Scaffold522.g2909.t1"/>
    <property type="gene ID" value="Csp11.Scaffold522.g2909"/>
</dbReference>
<dbReference type="AlphaFoldDB" id="A0A1I7T6L4"/>
<dbReference type="PANTHER" id="PTHR34152">
    <property type="entry name" value="PROTEIN CBG12353-RELATED"/>
    <property type="match status" value="1"/>
</dbReference>
<name>A0A1I7T6L4_9PELO</name>
<protein>
    <submittedName>
        <fullName evidence="2">Neur_chan_memb domain-containing protein</fullName>
    </submittedName>
</protein>